<dbReference type="EMBL" id="GG698803">
    <property type="protein sequence ID" value="EEU30544.1"/>
    <property type="molecule type" value="Genomic_DNA"/>
</dbReference>
<accession>C7XW28</accession>
<dbReference type="HOGENOM" id="CLU_012250_0_0_9"/>
<keyword evidence="5 7" id="KW-1133">Transmembrane helix</keyword>
<comment type="subcellular location">
    <subcellularLocation>
        <location evidence="1">Cell membrane</location>
        <topology evidence="1">Multi-pass membrane protein</topology>
    </subcellularLocation>
</comment>
<feature type="transmembrane region" description="Helical" evidence="7">
    <location>
        <begin position="40"/>
        <end position="59"/>
    </location>
</feature>
<dbReference type="RefSeq" id="WP_006916741.1">
    <property type="nucleotide sequence ID" value="NZ_GG698803.1"/>
</dbReference>
<feature type="transmembrane region" description="Helical" evidence="7">
    <location>
        <begin position="502"/>
        <end position="520"/>
    </location>
</feature>
<keyword evidence="6 7" id="KW-0472">Membrane</keyword>
<feature type="transmembrane region" description="Helical" evidence="7">
    <location>
        <begin position="231"/>
        <end position="251"/>
    </location>
</feature>
<gene>
    <name evidence="9" type="ORF">HMPREF0501_00922</name>
</gene>
<feature type="transmembrane region" description="Helical" evidence="7">
    <location>
        <begin position="146"/>
        <end position="163"/>
    </location>
</feature>
<evidence type="ECO:0000256" key="1">
    <source>
        <dbReference type="ARBA" id="ARBA00004651"/>
    </source>
</evidence>
<keyword evidence="4 7" id="KW-0812">Transmembrane</keyword>
<evidence type="ECO:0000256" key="2">
    <source>
        <dbReference type="ARBA" id="ARBA00004936"/>
    </source>
</evidence>
<feature type="transmembrane region" description="Helical" evidence="7">
    <location>
        <begin position="7"/>
        <end position="25"/>
    </location>
</feature>
<feature type="transmembrane region" description="Helical" evidence="7">
    <location>
        <begin position="79"/>
        <end position="96"/>
    </location>
</feature>
<feature type="transmembrane region" description="Helical" evidence="7">
    <location>
        <begin position="263"/>
        <end position="284"/>
    </location>
</feature>
<dbReference type="Proteomes" id="UP000003987">
    <property type="component" value="Unassembled WGS sequence"/>
</dbReference>
<comment type="pathway">
    <text evidence="2">Cell wall biogenesis; lipoteichoic acid biosynthesis.</text>
</comment>
<feature type="transmembrane region" description="Helical" evidence="7">
    <location>
        <begin position="354"/>
        <end position="371"/>
    </location>
</feature>
<protein>
    <submittedName>
        <fullName evidence="9">Arylsulfatase</fullName>
        <ecNumber evidence="9">3.1.6.-</ecNumber>
    </submittedName>
</protein>
<evidence type="ECO:0000256" key="3">
    <source>
        <dbReference type="ARBA" id="ARBA00022475"/>
    </source>
</evidence>
<proteinExistence type="predicted"/>
<dbReference type="SUPFAM" id="SSF53649">
    <property type="entry name" value="Alkaline phosphatase-like"/>
    <property type="match status" value="1"/>
</dbReference>
<dbReference type="EC" id="3.1.6.-" evidence="9"/>
<dbReference type="CDD" id="cd16015">
    <property type="entry name" value="LTA_synthase"/>
    <property type="match status" value="1"/>
</dbReference>
<feature type="transmembrane region" description="Helical" evidence="7">
    <location>
        <begin position="470"/>
        <end position="490"/>
    </location>
</feature>
<keyword evidence="3" id="KW-1003">Cell membrane</keyword>
<feature type="transmembrane region" description="Helical" evidence="7">
    <location>
        <begin position="420"/>
        <end position="437"/>
    </location>
</feature>
<feature type="transmembrane region" description="Helical" evidence="7">
    <location>
        <begin position="290"/>
        <end position="311"/>
    </location>
</feature>
<feature type="transmembrane region" description="Helical" evidence="7">
    <location>
        <begin position="169"/>
        <end position="187"/>
    </location>
</feature>
<evidence type="ECO:0000256" key="7">
    <source>
        <dbReference type="SAM" id="Phobius"/>
    </source>
</evidence>
<sequence>MKAKRNSILFTWGIIFTILNLWLWNPQLPLANYAINNNKMMLIQVVHVILNIGMTFMLLKYGQLFVKAKPSLAKLVNSWILVIILGLLEVLIQLLWKNQFQLSDLLNSLFPFSRNVIPVVMGIILSRCLVPFYAKLKLSSRHQIGASLLAGLFASTIFNANLWGFDNSYNLALTIIIVSIGALLCDLKLQLNQRILKISVGGVFLLNLLLAAVMPQISVSVHNNFSTAARFANPSNVLTIIVALGLCYLFTKQLNFRMVDTMLISITFASYPVLMNLFVSSIVGHFPHAALRYGVMLICAILLIPVSYCGLRLLDLISKTKWYDRYHKTVASFRTFTDIKTFLIQHWQQHAHQYLAIDFCYLLAIVSLLAMDNSLKLTPNVNYTYNTLIYTFCNKQSIIIFTAFLIWLMFKLFQSITNSFWWGIGITTMINLIWIIANRIKIGARNEPIMPSEMIMYQAYGSILKMVNPWLLVCAAIVIVGACLAIWRVNRKKPFTKLSIKARGFYIILTILVYGSALFWNHQGSPIQTVVQGMGVESYPFNQLSGARVNGPIVQFMSNVDVKVMDQPTGYSKATMNRLAKKYQLTAKQINQHRQNNLSDQTIILNLSESFATPNRVPGVHLKNDPIPYINRLKKKTTSGLMISSGYGGGTANIEYMSLTGLTLANFTPTLATPFTQLVPFAKQSWSINQLFKDSTAIHPYVGTFYSRPTVYRKFGFDRFMYLGSRYKIRHQKKIDRSPYLSDETSYQNVEDQLKRNRKAQFISLVTMQNHFPYTEHFYDGASKYQVSIRGANTDSETVAQYAMGIHYTDQAVQQFIKKINQMKQPITVVFYGDHLPGIYQNDMSQDGLKLHETDYFIYSNPAARQQGAKQFIHNSRVVSPNDFIAMLAKQTNSKVTPYIALLTKVYQDLPAVSLKTSNADANGYHSAPQFTNEQGKVISQKYFSKSQKELWHDYLLVQYDMTASHHYLGKSFLK</sequence>
<dbReference type="Gene3D" id="3.40.720.10">
    <property type="entry name" value="Alkaline Phosphatase, subunit A"/>
    <property type="match status" value="1"/>
</dbReference>
<evidence type="ECO:0000313" key="10">
    <source>
        <dbReference type="Proteomes" id="UP000003987"/>
    </source>
</evidence>
<feature type="transmembrane region" description="Helical" evidence="7">
    <location>
        <begin position="199"/>
        <end position="219"/>
    </location>
</feature>
<dbReference type="eggNOG" id="COG1368">
    <property type="taxonomic scope" value="Bacteria"/>
</dbReference>
<dbReference type="InterPro" id="IPR017850">
    <property type="entry name" value="Alkaline_phosphatase_core_sf"/>
</dbReference>
<dbReference type="OrthoDB" id="243547at2"/>
<dbReference type="PANTHER" id="PTHR47371">
    <property type="entry name" value="LIPOTEICHOIC ACID SYNTHASE"/>
    <property type="match status" value="1"/>
</dbReference>
<evidence type="ECO:0000256" key="4">
    <source>
        <dbReference type="ARBA" id="ARBA00022692"/>
    </source>
</evidence>
<keyword evidence="9" id="KW-0378">Hydrolase</keyword>
<dbReference type="GO" id="GO:0005886">
    <property type="term" value="C:plasma membrane"/>
    <property type="evidence" value="ECO:0007669"/>
    <property type="project" value="UniProtKB-SubCell"/>
</dbReference>
<dbReference type="Pfam" id="PF00884">
    <property type="entry name" value="Sulfatase"/>
    <property type="match status" value="1"/>
</dbReference>
<dbReference type="STRING" id="575594.HMPREF0501_00922"/>
<reference evidence="9 10" key="1">
    <citation type="submission" date="2009-06" db="EMBL/GenBank/DDBJ databases">
        <title>The Genome Sequence of Lactobacillus coleohominis strain 101-4-CHN.</title>
        <authorList>
            <consortium name="The Broad Institute Genome Sequencing Platform"/>
            <person name="Ward D."/>
            <person name="Young S.K."/>
            <person name="Zeng Q."/>
            <person name="Koehrsen M."/>
            <person name="Alvarado L."/>
            <person name="Berlin A."/>
            <person name="Borenstein D."/>
            <person name="Chen Z."/>
            <person name="Engels R."/>
            <person name="Freedman E."/>
            <person name="Gellesch M."/>
            <person name="Goldberg J."/>
            <person name="Griggs A."/>
            <person name="Gujja S."/>
            <person name="Heiman D."/>
            <person name="Hepburn T."/>
            <person name="Howarth C."/>
            <person name="Jen D."/>
            <person name="Larson L."/>
            <person name="Lewis B."/>
            <person name="Mehta T."/>
            <person name="Park D."/>
            <person name="Pearson M."/>
            <person name="Roberts A."/>
            <person name="Saif S."/>
            <person name="Shea T."/>
            <person name="Shenoy N."/>
            <person name="Sisk P."/>
            <person name="Stolte C."/>
            <person name="Sykes S."/>
            <person name="Walk T."/>
            <person name="White J."/>
            <person name="Yandava C."/>
            <person name="Liu Y."/>
            <person name="Xu Q."/>
            <person name="Lander E."/>
            <person name="Nusbaum C."/>
            <person name="Galagan J."/>
            <person name="Birren B."/>
        </authorList>
    </citation>
    <scope>NUCLEOTIDE SEQUENCE [LARGE SCALE GENOMIC DNA]</scope>
    <source>
        <strain evidence="9 10">101-4-CHN</strain>
    </source>
</reference>
<feature type="transmembrane region" description="Helical" evidence="7">
    <location>
        <begin position="116"/>
        <end position="134"/>
    </location>
</feature>
<evidence type="ECO:0000256" key="6">
    <source>
        <dbReference type="ARBA" id="ARBA00023136"/>
    </source>
</evidence>
<dbReference type="GO" id="GO:0016787">
    <property type="term" value="F:hydrolase activity"/>
    <property type="evidence" value="ECO:0007669"/>
    <property type="project" value="UniProtKB-KW"/>
</dbReference>
<dbReference type="PANTHER" id="PTHR47371:SF3">
    <property type="entry name" value="PHOSPHOGLYCEROL TRANSFERASE I"/>
    <property type="match status" value="1"/>
</dbReference>
<organism evidence="9 10">
    <name type="scientific">Limosilactobacillus coleohominis 101-4-CHN</name>
    <dbReference type="NCBI Taxonomy" id="575594"/>
    <lineage>
        <taxon>Bacteria</taxon>
        <taxon>Bacillati</taxon>
        <taxon>Bacillota</taxon>
        <taxon>Bacilli</taxon>
        <taxon>Lactobacillales</taxon>
        <taxon>Lactobacillaceae</taxon>
        <taxon>Limosilactobacillus</taxon>
    </lineage>
</organism>
<evidence type="ECO:0000313" key="9">
    <source>
        <dbReference type="EMBL" id="EEU30544.1"/>
    </source>
</evidence>
<name>C7XW28_9LACO</name>
<evidence type="ECO:0000259" key="8">
    <source>
        <dbReference type="Pfam" id="PF00884"/>
    </source>
</evidence>
<feature type="transmembrane region" description="Helical" evidence="7">
    <location>
        <begin position="383"/>
        <end position="408"/>
    </location>
</feature>
<dbReference type="InterPro" id="IPR000917">
    <property type="entry name" value="Sulfatase_N"/>
</dbReference>
<feature type="domain" description="Sulfatase N-terminal" evidence="8">
    <location>
        <begin position="601"/>
        <end position="892"/>
    </location>
</feature>
<dbReference type="AlphaFoldDB" id="C7XW28"/>
<keyword evidence="10" id="KW-1185">Reference proteome</keyword>
<dbReference type="InterPro" id="IPR050448">
    <property type="entry name" value="OpgB/LTA_synthase_biosynth"/>
</dbReference>
<evidence type="ECO:0000256" key="5">
    <source>
        <dbReference type="ARBA" id="ARBA00022989"/>
    </source>
</evidence>